<evidence type="ECO:0000256" key="3">
    <source>
        <dbReference type="ARBA" id="ARBA00022723"/>
    </source>
</evidence>
<dbReference type="RefSeq" id="WP_044430605.1">
    <property type="nucleotide sequence ID" value="NZ_BJYZ01000022.1"/>
</dbReference>
<dbReference type="PROSITE" id="PS00198">
    <property type="entry name" value="4FE4S_FER_1"/>
    <property type="match status" value="2"/>
</dbReference>
<keyword evidence="2 8" id="KW-0004">4Fe-4S</keyword>
<evidence type="ECO:0000256" key="7">
    <source>
        <dbReference type="ARBA" id="ARBA00023014"/>
    </source>
</evidence>
<feature type="binding site" evidence="8">
    <location>
        <position position="146"/>
    </location>
    <ligand>
        <name>[4Fe-4S] cluster</name>
        <dbReference type="ChEBI" id="CHEBI:49883"/>
        <label>3</label>
    </ligand>
</feature>
<comment type="caution">
    <text evidence="10">The sequence shown here is derived from an EMBL/GenBank/DDBJ whole genome shotgun (WGS) entry which is preliminary data.</text>
</comment>
<dbReference type="GO" id="GO:0051539">
    <property type="term" value="F:4 iron, 4 sulfur cluster binding"/>
    <property type="evidence" value="ECO:0007669"/>
    <property type="project" value="UniProtKB-UniRule"/>
</dbReference>
<protein>
    <recommendedName>
        <fullName evidence="8">Ferredoxin-type protein NapF</fullName>
    </recommendedName>
</protein>
<evidence type="ECO:0000256" key="8">
    <source>
        <dbReference type="HAMAP-Rule" id="MF_02201"/>
    </source>
</evidence>
<comment type="similarity">
    <text evidence="8">Belongs to the NapF family.</text>
</comment>
<dbReference type="AlphaFoldDB" id="A0A512DVZ6"/>
<dbReference type="CDD" id="cd10564">
    <property type="entry name" value="NapF_like"/>
    <property type="match status" value="1"/>
</dbReference>
<feature type="binding site" evidence="8">
    <location>
        <position position="42"/>
    </location>
    <ligand>
        <name>[4Fe-4S] cluster</name>
        <dbReference type="ChEBI" id="CHEBI:49883"/>
        <label>1</label>
    </ligand>
</feature>
<dbReference type="EMBL" id="BJYZ01000022">
    <property type="protein sequence ID" value="GEO40644.1"/>
    <property type="molecule type" value="Genomic_DNA"/>
</dbReference>
<feature type="binding site" evidence="8">
    <location>
        <position position="77"/>
    </location>
    <ligand>
        <name>[4Fe-4S] cluster</name>
        <dbReference type="ChEBI" id="CHEBI:49883"/>
        <label>2</label>
    </ligand>
</feature>
<dbReference type="GO" id="GO:0046872">
    <property type="term" value="F:metal ion binding"/>
    <property type="evidence" value="ECO:0007669"/>
    <property type="project" value="UniProtKB-KW"/>
</dbReference>
<feature type="binding site" evidence="8">
    <location>
        <position position="74"/>
    </location>
    <ligand>
        <name>[4Fe-4S] cluster</name>
        <dbReference type="ChEBI" id="CHEBI:49883"/>
        <label>2</label>
    </ligand>
</feature>
<evidence type="ECO:0000259" key="9">
    <source>
        <dbReference type="PROSITE" id="PS51379"/>
    </source>
</evidence>
<feature type="binding site" evidence="8">
    <location>
        <position position="71"/>
    </location>
    <ligand>
        <name>[4Fe-4S] cluster</name>
        <dbReference type="ChEBI" id="CHEBI:49883"/>
        <label>2</label>
    </ligand>
</feature>
<evidence type="ECO:0000256" key="4">
    <source>
        <dbReference type="ARBA" id="ARBA00022737"/>
    </source>
</evidence>
<feature type="domain" description="4Fe-4S ferredoxin-type" evidence="9">
    <location>
        <begin position="60"/>
        <end position="92"/>
    </location>
</feature>
<reference evidence="10 11" key="1">
    <citation type="submission" date="2019-07" db="EMBL/GenBank/DDBJ databases">
        <title>Whole genome shotgun sequence of Skermanella aerolata NBRC 106429.</title>
        <authorList>
            <person name="Hosoyama A."/>
            <person name="Uohara A."/>
            <person name="Ohji S."/>
            <person name="Ichikawa N."/>
        </authorList>
    </citation>
    <scope>NUCLEOTIDE SEQUENCE [LARGE SCALE GENOMIC DNA]</scope>
    <source>
        <strain evidence="10 11">NBRC 106429</strain>
    </source>
</reference>
<comment type="subunit">
    <text evidence="8">Interacts with the cytoplasmic NapA precursor.</text>
</comment>
<dbReference type="PANTHER" id="PTHR43687:SF6">
    <property type="entry name" value="L-ASPARTATE SEMIALDEHYDE SULFURTRANSFERASE IRON-SULFUR SUBUNIT"/>
    <property type="match status" value="1"/>
</dbReference>
<organism evidence="10 11">
    <name type="scientific">Skermanella aerolata</name>
    <dbReference type="NCBI Taxonomy" id="393310"/>
    <lineage>
        <taxon>Bacteria</taxon>
        <taxon>Pseudomonadati</taxon>
        <taxon>Pseudomonadota</taxon>
        <taxon>Alphaproteobacteria</taxon>
        <taxon>Rhodospirillales</taxon>
        <taxon>Azospirillaceae</taxon>
        <taxon>Skermanella</taxon>
    </lineage>
</organism>
<keyword evidence="4 8" id="KW-0677">Repeat</keyword>
<feature type="domain" description="4Fe-4S ferredoxin-type" evidence="9">
    <location>
        <begin position="26"/>
        <end position="59"/>
    </location>
</feature>
<dbReference type="Gene3D" id="3.30.70.20">
    <property type="match status" value="2"/>
</dbReference>
<keyword evidence="3 8" id="KW-0479">Metal-binding</keyword>
<dbReference type="GO" id="GO:0005737">
    <property type="term" value="C:cytoplasm"/>
    <property type="evidence" value="ECO:0007669"/>
    <property type="project" value="UniProtKB-SubCell"/>
</dbReference>
<evidence type="ECO:0000256" key="1">
    <source>
        <dbReference type="ARBA" id="ARBA00022448"/>
    </source>
</evidence>
<feature type="domain" description="4Fe-4S ferredoxin-type" evidence="9">
    <location>
        <begin position="134"/>
        <end position="163"/>
    </location>
</feature>
<dbReference type="InterPro" id="IPR050572">
    <property type="entry name" value="Fe-S_Ferredoxin"/>
</dbReference>
<evidence type="ECO:0000256" key="6">
    <source>
        <dbReference type="ARBA" id="ARBA00023004"/>
    </source>
</evidence>
<feature type="binding site" evidence="8">
    <location>
        <position position="143"/>
    </location>
    <ligand>
        <name>[4Fe-4S] cluster</name>
        <dbReference type="ChEBI" id="CHEBI:49883"/>
        <label>3</label>
    </ligand>
</feature>
<proteinExistence type="inferred from homology"/>
<keyword evidence="7 8" id="KW-0411">Iron-sulfur</keyword>
<dbReference type="InterPro" id="IPR017900">
    <property type="entry name" value="4Fe4S_Fe_S_CS"/>
</dbReference>
<accession>A0A512DVZ6</accession>
<feature type="binding site" evidence="8">
    <location>
        <position position="153"/>
    </location>
    <ligand>
        <name>[4Fe-4S] cluster</name>
        <dbReference type="ChEBI" id="CHEBI:49883"/>
        <label>3</label>
    </ligand>
</feature>
<sequence>MTCDTVDIRRRNLLRGRARPSRPSIRPPWSDQNSFTSLCIRCGKCGEACPEGIVGAGDGGFPEIDFLKGECTFCGDCAAACPAPVFGDTAGNPWNAVAAAGASCLSAQGITCRSCQDSCDQSAIRFALAPGGIARVLVDGQACTGCGACVSTCPVGAITIQLHAGDGHAA</sequence>
<evidence type="ECO:0000256" key="5">
    <source>
        <dbReference type="ARBA" id="ARBA00022982"/>
    </source>
</evidence>
<dbReference type="InterPro" id="IPR004496">
    <property type="entry name" value="NapF"/>
</dbReference>
<dbReference type="SUPFAM" id="SSF54862">
    <property type="entry name" value="4Fe-4S ferredoxins"/>
    <property type="match status" value="1"/>
</dbReference>
<feature type="binding site" evidence="8">
    <location>
        <position position="149"/>
    </location>
    <ligand>
        <name>[4Fe-4S] cluster</name>
        <dbReference type="ChEBI" id="CHEBI:49883"/>
        <label>3</label>
    </ligand>
</feature>
<feature type="binding site" evidence="8">
    <location>
        <position position="39"/>
    </location>
    <ligand>
        <name>[4Fe-4S] cluster</name>
        <dbReference type="ChEBI" id="CHEBI:49883"/>
        <label>1</label>
    </ligand>
</feature>
<feature type="binding site" evidence="8">
    <location>
        <position position="49"/>
    </location>
    <ligand>
        <name>[4Fe-4S] cluster</name>
        <dbReference type="ChEBI" id="CHEBI:49883"/>
        <label>1</label>
    </ligand>
</feature>
<dbReference type="NCBIfam" id="TIGR00402">
    <property type="entry name" value="napF"/>
    <property type="match status" value="1"/>
</dbReference>
<evidence type="ECO:0000256" key="2">
    <source>
        <dbReference type="ARBA" id="ARBA00022485"/>
    </source>
</evidence>
<dbReference type="InterPro" id="IPR017896">
    <property type="entry name" value="4Fe4S_Fe-S-bd"/>
</dbReference>
<keyword evidence="5" id="KW-0249">Electron transport</keyword>
<dbReference type="Proteomes" id="UP000321523">
    <property type="component" value="Unassembled WGS sequence"/>
</dbReference>
<dbReference type="PANTHER" id="PTHR43687">
    <property type="entry name" value="ADENYLYLSULFATE REDUCTASE, BETA SUBUNIT"/>
    <property type="match status" value="1"/>
</dbReference>
<dbReference type="PROSITE" id="PS51379">
    <property type="entry name" value="4FE4S_FER_2"/>
    <property type="match status" value="3"/>
</dbReference>
<feature type="binding site" evidence="8">
    <location>
        <position position="45"/>
    </location>
    <ligand>
        <name>[4Fe-4S] cluster</name>
        <dbReference type="ChEBI" id="CHEBI:49883"/>
        <label>1</label>
    </ligand>
</feature>
<keyword evidence="11" id="KW-1185">Reference proteome</keyword>
<dbReference type="HAMAP" id="MF_02201">
    <property type="entry name" value="NapF"/>
    <property type="match status" value="1"/>
</dbReference>
<comment type="cofactor">
    <cofactor evidence="8">
        <name>[4Fe-4S] cluster</name>
        <dbReference type="ChEBI" id="CHEBI:49883"/>
    </cofactor>
</comment>
<comment type="subcellular location">
    <subcellularLocation>
        <location evidence="8">Cytoplasm</location>
    </subcellularLocation>
</comment>
<dbReference type="Pfam" id="PF12838">
    <property type="entry name" value="Fer4_7"/>
    <property type="match status" value="2"/>
</dbReference>
<feature type="binding site" evidence="8">
    <location>
        <position position="81"/>
    </location>
    <ligand>
        <name>[4Fe-4S] cluster</name>
        <dbReference type="ChEBI" id="CHEBI:49883"/>
        <label>2</label>
    </ligand>
</feature>
<keyword evidence="6 8" id="KW-0408">Iron</keyword>
<dbReference type="OrthoDB" id="9800445at2"/>
<keyword evidence="8" id="KW-0963">Cytoplasm</keyword>
<gene>
    <name evidence="8 10" type="primary">napF</name>
    <name evidence="10" type="ORF">SAE02_47920</name>
</gene>
<comment type="function">
    <text evidence="8">Could be involved in the maturation of NapA, the catalytic subunit of the periplasmic nitrate reductase, before its export into the periplasm.</text>
</comment>
<name>A0A512DVZ6_9PROT</name>
<evidence type="ECO:0000313" key="10">
    <source>
        <dbReference type="EMBL" id="GEO40644.1"/>
    </source>
</evidence>
<evidence type="ECO:0000313" key="11">
    <source>
        <dbReference type="Proteomes" id="UP000321523"/>
    </source>
</evidence>
<keyword evidence="1" id="KW-0813">Transport</keyword>